<feature type="binding site" evidence="10">
    <location>
        <position position="341"/>
    </location>
    <ligand>
        <name>Zn(2+)</name>
        <dbReference type="ChEBI" id="CHEBI:29105"/>
        <note>catalytic</note>
    </ligand>
</feature>
<dbReference type="SUPFAM" id="SSF63737">
    <property type="entry name" value="Leukotriene A4 hydrolase N-terminal domain"/>
    <property type="match status" value="1"/>
</dbReference>
<dbReference type="SUPFAM" id="SSF55486">
    <property type="entry name" value="Metalloproteases ('zincins'), catalytic domain"/>
    <property type="match status" value="1"/>
</dbReference>
<evidence type="ECO:0000256" key="1">
    <source>
        <dbReference type="ARBA" id="ARBA00004496"/>
    </source>
</evidence>
<comment type="cofactor">
    <cofactor evidence="10">
        <name>Zn(2+)</name>
        <dbReference type="ChEBI" id="CHEBI:29105"/>
    </cofactor>
    <text evidence="10">Binds 1 zinc ion per subunit.</text>
</comment>
<dbReference type="InterPro" id="IPR034015">
    <property type="entry name" value="M1_LTA4H"/>
</dbReference>
<dbReference type="PANTHER" id="PTHR45726:SF3">
    <property type="entry name" value="LEUKOTRIENE A-4 HYDROLASE"/>
    <property type="match status" value="1"/>
</dbReference>
<dbReference type="Pfam" id="PF09127">
    <property type="entry name" value="Leuk-A4-hydro_C"/>
    <property type="match status" value="1"/>
</dbReference>
<comment type="subcellular location">
    <subcellularLocation>
        <location evidence="1">Cytoplasm</location>
    </subcellularLocation>
</comment>
<dbReference type="SMART" id="SM01263">
    <property type="entry name" value="Leuk-A4-hydro_C"/>
    <property type="match status" value="1"/>
</dbReference>
<dbReference type="InterPro" id="IPR015211">
    <property type="entry name" value="Peptidase_M1_C"/>
</dbReference>
<keyword evidence="8" id="KW-0482">Metalloprotease</keyword>
<dbReference type="GO" id="GO:0005829">
    <property type="term" value="C:cytosol"/>
    <property type="evidence" value="ECO:0007669"/>
    <property type="project" value="TreeGrafter"/>
</dbReference>
<evidence type="ECO:0000256" key="6">
    <source>
        <dbReference type="ARBA" id="ARBA00022801"/>
    </source>
</evidence>
<evidence type="ECO:0000256" key="4">
    <source>
        <dbReference type="ARBA" id="ARBA00022670"/>
    </source>
</evidence>
<dbReference type="GO" id="GO:0008237">
    <property type="term" value="F:metallopeptidase activity"/>
    <property type="evidence" value="ECO:0007669"/>
    <property type="project" value="UniProtKB-KW"/>
</dbReference>
<dbReference type="InterPro" id="IPR016024">
    <property type="entry name" value="ARM-type_fold"/>
</dbReference>
<dbReference type="Pfam" id="PF17900">
    <property type="entry name" value="Peptidase_M1_N"/>
    <property type="match status" value="1"/>
</dbReference>
<dbReference type="FunFam" id="3.30.2010.30:FF:000001">
    <property type="entry name" value="Leukotriene A(4) hydrolase"/>
    <property type="match status" value="1"/>
</dbReference>
<dbReference type="Gene3D" id="1.25.40.320">
    <property type="entry name" value="Peptidase M1, leukotriene A4 hydrolase/aminopeptidase C-terminal domain"/>
    <property type="match status" value="1"/>
</dbReference>
<dbReference type="InterPro" id="IPR001930">
    <property type="entry name" value="Peptidase_M1"/>
</dbReference>
<evidence type="ECO:0000256" key="7">
    <source>
        <dbReference type="ARBA" id="ARBA00022833"/>
    </source>
</evidence>
<dbReference type="SUPFAM" id="SSF48371">
    <property type="entry name" value="ARM repeat"/>
    <property type="match status" value="1"/>
</dbReference>
<keyword evidence="11" id="KW-0732">Signal</keyword>
<dbReference type="Gene3D" id="2.60.40.1730">
    <property type="entry name" value="tricorn interacting facor f3 domain"/>
    <property type="match status" value="1"/>
</dbReference>
<comment type="caution">
    <text evidence="13">The sequence shown here is derived from an EMBL/GenBank/DDBJ whole genome shotgun (WGS) entry which is preliminary data.</text>
</comment>
<keyword evidence="3" id="KW-0963">Cytoplasm</keyword>
<keyword evidence="14" id="KW-1185">Reference proteome</keyword>
<sequence length="618" mass="69646">MKHILIGSCIVVAAYCNGFLQQDDVPSIKQTTVAPPVCINDLSSYANCDAVTTYHFHLDAFVDFTQSAIGGNQTLNMTSLKDGLNQVVIDYQGMQIISVLEQDQTTGAFTDLTSACTHYDDANLGSALIIPLKNTYLKDSNLTLRLQYLTNLNGKAMSWLTEAQTATKIMKYMFTQCEPIYCRSVAPFQDTPSIKSSYSANITAKNPYVVKLSGREREPTVNANDNTTTYHFYQDIKIPSYLFAIAVGNLAVQHIGDQYSRSSVISEPGVEFLERYANELSELDELLNATEAWMTPYIWGNYTILILPPSFPFGGMENPLLTFASPTIIVGDKSQVYVATHEIAHSWTGNDVTCRDWSNLWLNEGFTVFEERKVSAERHGIDFALREAQLGNVSLWEDMRVFGLNTTYSALYPVMNGANPDDSFSNVPYEKGFQFLTYIEQQMKTPADFRRFIQDYVLAHAQTSITLGGDSSPPNFQDYIKATDPQLKVIFLNRLLARSTEVSVKVVAKIDADLNCTGEPNPEIGQRWFPLTIQVGYGKALAKAQYYVSYQGRLKYLQPVYRALVDNGMRDTAYQWFLLNQNFYHPIAVDSIRAIVLQSHSPSQYTLERISYAMQRFW</sequence>
<keyword evidence="6" id="KW-0378">Hydrolase</keyword>
<dbReference type="Pfam" id="PF01433">
    <property type="entry name" value="Peptidase_M1"/>
    <property type="match status" value="1"/>
</dbReference>
<evidence type="ECO:0000313" key="13">
    <source>
        <dbReference type="EMBL" id="TNV82395.1"/>
    </source>
</evidence>
<dbReference type="PRINTS" id="PR00756">
    <property type="entry name" value="ALADIPTASE"/>
</dbReference>
<feature type="signal peptide" evidence="11">
    <location>
        <begin position="1"/>
        <end position="16"/>
    </location>
</feature>
<dbReference type="Gene3D" id="3.30.2010.30">
    <property type="match status" value="1"/>
</dbReference>
<gene>
    <name evidence="13" type="ORF">FGO68_gene12127</name>
</gene>
<name>A0A8J8NXW8_HALGN</name>
<dbReference type="PANTHER" id="PTHR45726">
    <property type="entry name" value="LEUKOTRIENE A-4 HYDROLASE"/>
    <property type="match status" value="1"/>
</dbReference>
<evidence type="ECO:0000256" key="5">
    <source>
        <dbReference type="ARBA" id="ARBA00022723"/>
    </source>
</evidence>
<keyword evidence="4" id="KW-0645">Protease</keyword>
<feature type="binding site" evidence="10">
    <location>
        <position position="364"/>
    </location>
    <ligand>
        <name>Zn(2+)</name>
        <dbReference type="ChEBI" id="CHEBI:29105"/>
        <note>catalytic</note>
    </ligand>
</feature>
<dbReference type="GO" id="GO:0008270">
    <property type="term" value="F:zinc ion binding"/>
    <property type="evidence" value="ECO:0007669"/>
    <property type="project" value="InterPro"/>
</dbReference>
<accession>A0A8J8NXW8</accession>
<comment type="similarity">
    <text evidence="2">Belongs to the peptidase M1 family.</text>
</comment>
<dbReference type="InterPro" id="IPR042097">
    <property type="entry name" value="Aminopeptidase_N-like_N_sf"/>
</dbReference>
<evidence type="ECO:0000256" key="3">
    <source>
        <dbReference type="ARBA" id="ARBA00022490"/>
    </source>
</evidence>
<reference evidence="13" key="1">
    <citation type="submission" date="2019-06" db="EMBL/GenBank/DDBJ databases">
        <authorList>
            <person name="Zheng W."/>
        </authorList>
    </citation>
    <scope>NUCLEOTIDE SEQUENCE</scope>
    <source>
        <strain evidence="13">QDHG01</strain>
    </source>
</reference>
<proteinExistence type="inferred from homology"/>
<keyword evidence="7 10" id="KW-0862">Zinc</keyword>
<dbReference type="AlphaFoldDB" id="A0A8J8NXW8"/>
<dbReference type="Proteomes" id="UP000785679">
    <property type="component" value="Unassembled WGS sequence"/>
</dbReference>
<feature type="active site" description="Proton donor" evidence="9">
    <location>
        <position position="429"/>
    </location>
</feature>
<evidence type="ECO:0000256" key="11">
    <source>
        <dbReference type="SAM" id="SignalP"/>
    </source>
</evidence>
<organism evidence="13 14">
    <name type="scientific">Halteria grandinella</name>
    <dbReference type="NCBI Taxonomy" id="5974"/>
    <lineage>
        <taxon>Eukaryota</taxon>
        <taxon>Sar</taxon>
        <taxon>Alveolata</taxon>
        <taxon>Ciliophora</taxon>
        <taxon>Intramacronucleata</taxon>
        <taxon>Spirotrichea</taxon>
        <taxon>Stichotrichia</taxon>
        <taxon>Sporadotrichida</taxon>
        <taxon>Halteriidae</taxon>
        <taxon>Halteria</taxon>
    </lineage>
</organism>
<evidence type="ECO:0000256" key="9">
    <source>
        <dbReference type="PIRSR" id="PIRSR634015-1"/>
    </source>
</evidence>
<dbReference type="InterPro" id="IPR049980">
    <property type="entry name" value="LTA4H_cat"/>
</dbReference>
<evidence type="ECO:0000256" key="2">
    <source>
        <dbReference type="ARBA" id="ARBA00010136"/>
    </source>
</evidence>
<feature type="chain" id="PRO_5035247372" description="Peptidase M1 leukotriene A4 hydrolase/aminopeptidase C-terminal domain-containing protein" evidence="11">
    <location>
        <begin position="17"/>
        <end position="618"/>
    </location>
</feature>
<protein>
    <recommendedName>
        <fullName evidence="12">Peptidase M1 leukotriene A4 hydrolase/aminopeptidase C-terminal domain-containing protein</fullName>
    </recommendedName>
</protein>
<feature type="binding site" evidence="10">
    <location>
        <position position="345"/>
    </location>
    <ligand>
        <name>Zn(2+)</name>
        <dbReference type="ChEBI" id="CHEBI:29105"/>
        <note>catalytic</note>
    </ligand>
</feature>
<dbReference type="InterPro" id="IPR014782">
    <property type="entry name" value="Peptidase_M1_dom"/>
</dbReference>
<evidence type="ECO:0000256" key="10">
    <source>
        <dbReference type="PIRSR" id="PIRSR634015-3"/>
    </source>
</evidence>
<dbReference type="InterPro" id="IPR045357">
    <property type="entry name" value="Aminopeptidase_N-like_N"/>
</dbReference>
<feature type="active site" description="Proton acceptor" evidence="9">
    <location>
        <position position="342"/>
    </location>
</feature>
<feature type="domain" description="Peptidase M1 leukotriene A4 hydrolase/aminopeptidase C-terminal" evidence="12">
    <location>
        <begin position="455"/>
        <end position="596"/>
    </location>
</feature>
<dbReference type="EMBL" id="RRYP01005008">
    <property type="protein sequence ID" value="TNV82395.1"/>
    <property type="molecule type" value="Genomic_DNA"/>
</dbReference>
<dbReference type="OrthoDB" id="10031169at2759"/>
<evidence type="ECO:0000313" key="14">
    <source>
        <dbReference type="Proteomes" id="UP000785679"/>
    </source>
</evidence>
<keyword evidence="5 10" id="KW-0479">Metal-binding</keyword>
<dbReference type="GO" id="GO:0006508">
    <property type="term" value="P:proteolysis"/>
    <property type="evidence" value="ECO:0007669"/>
    <property type="project" value="UniProtKB-KW"/>
</dbReference>
<dbReference type="CDD" id="cd09599">
    <property type="entry name" value="M1_LTA4H"/>
    <property type="match status" value="1"/>
</dbReference>
<dbReference type="InterPro" id="IPR038502">
    <property type="entry name" value="M1_LTA-4_hydro/amino_C_sf"/>
</dbReference>
<evidence type="ECO:0000259" key="12">
    <source>
        <dbReference type="SMART" id="SM01263"/>
    </source>
</evidence>
<evidence type="ECO:0000256" key="8">
    <source>
        <dbReference type="ARBA" id="ARBA00023049"/>
    </source>
</evidence>